<reference evidence="10 11" key="1">
    <citation type="journal article" date="2016" name="Nat. Commun.">
        <title>Thousands of microbial genomes shed light on interconnected biogeochemical processes in an aquifer system.</title>
        <authorList>
            <person name="Anantharaman K."/>
            <person name="Brown C.T."/>
            <person name="Hug L.A."/>
            <person name="Sharon I."/>
            <person name="Castelle C.J."/>
            <person name="Probst A.J."/>
            <person name="Thomas B.C."/>
            <person name="Singh A."/>
            <person name="Wilkins M.J."/>
            <person name="Karaoz U."/>
            <person name="Brodie E.L."/>
            <person name="Williams K.H."/>
            <person name="Hubbard S.S."/>
            <person name="Banfield J.F."/>
        </authorList>
    </citation>
    <scope>NUCLEOTIDE SEQUENCE [LARGE SCALE GENOMIC DNA]</scope>
</reference>
<dbReference type="EMBL" id="MGFE01000022">
    <property type="protein sequence ID" value="OGL98198.1"/>
    <property type="molecule type" value="Genomic_DNA"/>
</dbReference>
<evidence type="ECO:0000256" key="3">
    <source>
        <dbReference type="ARBA" id="ARBA00022741"/>
    </source>
</evidence>
<evidence type="ECO:0000256" key="5">
    <source>
        <dbReference type="ARBA" id="ARBA00022917"/>
    </source>
</evidence>
<dbReference type="InterPro" id="IPR008925">
    <property type="entry name" value="aa_tRNA-synth_I_cd-bd_sf"/>
</dbReference>
<dbReference type="GO" id="GO:0005829">
    <property type="term" value="C:cytosol"/>
    <property type="evidence" value="ECO:0007669"/>
    <property type="project" value="TreeGrafter"/>
</dbReference>
<feature type="domain" description="Aminoacyl-tRNA synthetase class I anticodon-binding" evidence="9">
    <location>
        <begin position="128"/>
        <end position="273"/>
    </location>
</feature>
<dbReference type="GO" id="GO:0004818">
    <property type="term" value="F:glutamate-tRNA ligase activity"/>
    <property type="evidence" value="ECO:0007669"/>
    <property type="project" value="TreeGrafter"/>
</dbReference>
<proteinExistence type="inferred from homology"/>
<sequence>MKISHVIRGEEWISSTPKHVILYRLFGWDAPVFAHLPLILNPDKSKLSKRQGDVAVEDFLDKGYLPEALINFVALLGFNPKADQELYSINELTEAFDLSKINKSGAVFDTAKLDWMNGQYIMKKTPEELVGLVMPFLERAGKSVEPMLIKRICSVERPRMTRLSEIVDLVDGYRVLPTFDPQLLIWKKADVNDALRSLKGVRGHLTSMDPKIWEDVGLIEASLKEYIEANGLQNGNVLWPMRVALSGRSSSPSPFELAWALGLEETLRRLESAVNAISS</sequence>
<organism evidence="10 11">
    <name type="scientific">Candidatus Uhrbacteria bacterium RIFOXYB2_FULL_57_15</name>
    <dbReference type="NCBI Taxonomy" id="1802422"/>
    <lineage>
        <taxon>Bacteria</taxon>
        <taxon>Candidatus Uhriibacteriota</taxon>
    </lineage>
</organism>
<dbReference type="InterPro" id="IPR045462">
    <property type="entry name" value="aa-tRNA-synth_I_cd-bd"/>
</dbReference>
<evidence type="ECO:0000259" key="9">
    <source>
        <dbReference type="Pfam" id="PF19269"/>
    </source>
</evidence>
<comment type="caution">
    <text evidence="10">The sequence shown here is derived from an EMBL/GenBank/DDBJ whole genome shotgun (WGS) entry which is preliminary data.</text>
</comment>
<keyword evidence="4 7" id="KW-0067">ATP-binding</keyword>
<feature type="domain" description="Glutamyl/glutaminyl-tRNA synthetase class Ib catalytic" evidence="8">
    <location>
        <begin position="1"/>
        <end position="115"/>
    </location>
</feature>
<keyword evidence="6 7" id="KW-0030">Aminoacyl-tRNA synthetase</keyword>
<evidence type="ECO:0000259" key="8">
    <source>
        <dbReference type="Pfam" id="PF00749"/>
    </source>
</evidence>
<evidence type="ECO:0000313" key="10">
    <source>
        <dbReference type="EMBL" id="OGL98198.1"/>
    </source>
</evidence>
<keyword evidence="2 7" id="KW-0436">Ligase</keyword>
<dbReference type="InterPro" id="IPR020751">
    <property type="entry name" value="aa-tRNA-synth_I_codon-bd_sub2"/>
</dbReference>
<dbReference type="AlphaFoldDB" id="A0A1F7W745"/>
<protein>
    <submittedName>
        <fullName evidence="10">Uncharacterized protein</fullName>
    </submittedName>
</protein>
<evidence type="ECO:0000256" key="1">
    <source>
        <dbReference type="ARBA" id="ARBA00007894"/>
    </source>
</evidence>
<dbReference type="InterPro" id="IPR049940">
    <property type="entry name" value="GluQ/Sye"/>
</dbReference>
<dbReference type="InterPro" id="IPR020058">
    <property type="entry name" value="Glu/Gln-tRNA-synth_Ib_cat-dom"/>
</dbReference>
<dbReference type="SUPFAM" id="SSF48163">
    <property type="entry name" value="An anticodon-binding domain of class I aminoacyl-tRNA synthetases"/>
    <property type="match status" value="1"/>
</dbReference>
<evidence type="ECO:0000256" key="2">
    <source>
        <dbReference type="ARBA" id="ARBA00022598"/>
    </source>
</evidence>
<dbReference type="Pfam" id="PF19269">
    <property type="entry name" value="Anticodon_2"/>
    <property type="match status" value="1"/>
</dbReference>
<evidence type="ECO:0000313" key="11">
    <source>
        <dbReference type="Proteomes" id="UP000176501"/>
    </source>
</evidence>
<dbReference type="InterPro" id="IPR020061">
    <property type="entry name" value="Glu_tRNA_lig_a-bdl"/>
</dbReference>
<dbReference type="Gene3D" id="3.40.50.620">
    <property type="entry name" value="HUPs"/>
    <property type="match status" value="1"/>
</dbReference>
<name>A0A1F7W745_9BACT</name>
<dbReference type="Pfam" id="PF00749">
    <property type="entry name" value="tRNA-synt_1c"/>
    <property type="match status" value="1"/>
</dbReference>
<dbReference type="SUPFAM" id="SSF52374">
    <property type="entry name" value="Nucleotidylyl transferase"/>
    <property type="match status" value="1"/>
</dbReference>
<comment type="similarity">
    <text evidence="1">Belongs to the class-I aminoacyl-tRNA synthetase family. Glutamate--tRNA ligase type 1 subfamily.</text>
</comment>
<gene>
    <name evidence="10" type="ORF">A2304_03750</name>
</gene>
<dbReference type="Proteomes" id="UP000176501">
    <property type="component" value="Unassembled WGS sequence"/>
</dbReference>
<dbReference type="PANTHER" id="PTHR43311">
    <property type="entry name" value="GLUTAMATE--TRNA LIGASE"/>
    <property type="match status" value="1"/>
</dbReference>
<evidence type="ECO:0000256" key="7">
    <source>
        <dbReference type="RuleBase" id="RU363037"/>
    </source>
</evidence>
<dbReference type="Gene3D" id="1.10.10.350">
    <property type="match status" value="1"/>
</dbReference>
<keyword evidence="5 7" id="KW-0648">Protein biosynthesis</keyword>
<dbReference type="InterPro" id="IPR014729">
    <property type="entry name" value="Rossmann-like_a/b/a_fold"/>
</dbReference>
<dbReference type="GO" id="GO:0005524">
    <property type="term" value="F:ATP binding"/>
    <property type="evidence" value="ECO:0007669"/>
    <property type="project" value="UniProtKB-KW"/>
</dbReference>
<dbReference type="PANTHER" id="PTHR43311:SF2">
    <property type="entry name" value="GLUTAMATE--TRNA LIGASE, MITOCHONDRIAL-RELATED"/>
    <property type="match status" value="1"/>
</dbReference>
<dbReference type="GO" id="GO:0006424">
    <property type="term" value="P:glutamyl-tRNA aminoacylation"/>
    <property type="evidence" value="ECO:0007669"/>
    <property type="project" value="TreeGrafter"/>
</dbReference>
<evidence type="ECO:0000256" key="4">
    <source>
        <dbReference type="ARBA" id="ARBA00022840"/>
    </source>
</evidence>
<keyword evidence="3 7" id="KW-0547">Nucleotide-binding</keyword>
<dbReference type="Gene3D" id="1.10.1160.10">
    <property type="entry name" value="Glutamyl-trna Synthetase, Domain 2"/>
    <property type="match status" value="1"/>
</dbReference>
<dbReference type="GO" id="GO:0000049">
    <property type="term" value="F:tRNA binding"/>
    <property type="evidence" value="ECO:0007669"/>
    <property type="project" value="InterPro"/>
</dbReference>
<evidence type="ECO:0000256" key="6">
    <source>
        <dbReference type="ARBA" id="ARBA00023146"/>
    </source>
</evidence>
<accession>A0A1F7W745</accession>